<dbReference type="InterPro" id="IPR050238">
    <property type="entry name" value="DNA_Rep/Repair_Clamp_Loader"/>
</dbReference>
<dbReference type="Gene3D" id="1.20.272.10">
    <property type="match status" value="1"/>
</dbReference>
<dbReference type="FunFam" id="1.10.8.60:FF:000013">
    <property type="entry name" value="DNA polymerase III subunit gamma/tau"/>
    <property type="match status" value="1"/>
</dbReference>
<dbReference type="CDD" id="cd00009">
    <property type="entry name" value="AAA"/>
    <property type="match status" value="1"/>
</dbReference>
<proteinExistence type="inferred from homology"/>
<evidence type="ECO:0000256" key="6">
    <source>
        <dbReference type="ARBA" id="ARBA00022741"/>
    </source>
</evidence>
<dbReference type="InterPro" id="IPR005790">
    <property type="entry name" value="DNA_polIII_delta"/>
</dbReference>
<evidence type="ECO:0000256" key="9">
    <source>
        <dbReference type="ARBA" id="ARBA00022932"/>
    </source>
</evidence>
<name>A0A363NPK9_9SPHI</name>
<dbReference type="NCBIfam" id="TIGR02397">
    <property type="entry name" value="dnaX_nterm"/>
    <property type="match status" value="1"/>
</dbReference>
<comment type="subunit">
    <text evidence="11">DNA polymerase III contains a core (composed of alpha, epsilon and theta chains) that associates with a tau subunit. This core dimerizes to form the POLIII' complex. PolIII' associates with the gamma complex (composed of gamma, delta, delta', psi and chi chains) and with the beta chain to form the complete DNA polymerase III complex.</text>
</comment>
<dbReference type="Proteomes" id="UP000250831">
    <property type="component" value="Unassembled WGS sequence"/>
</dbReference>
<gene>
    <name evidence="11" type="primary">dnaX</name>
    <name evidence="14" type="ORF">DCO56_21220</name>
</gene>
<keyword evidence="3 11" id="KW-0548">Nucleotidyltransferase</keyword>
<dbReference type="Gene3D" id="3.40.50.300">
    <property type="entry name" value="P-loop containing nucleotide triphosphate hydrolases"/>
    <property type="match status" value="1"/>
</dbReference>
<dbReference type="AlphaFoldDB" id="A0A363NPK9"/>
<dbReference type="NCBIfam" id="NF004046">
    <property type="entry name" value="PRK05563.1"/>
    <property type="match status" value="1"/>
</dbReference>
<comment type="similarity">
    <text evidence="1 11">Belongs to the DnaX/STICHEL family.</text>
</comment>
<evidence type="ECO:0000256" key="12">
    <source>
        <dbReference type="SAM" id="MobiDB-lite"/>
    </source>
</evidence>
<dbReference type="SUPFAM" id="SSF48019">
    <property type="entry name" value="post-AAA+ oligomerization domain-like"/>
    <property type="match status" value="1"/>
</dbReference>
<dbReference type="InterPro" id="IPR027417">
    <property type="entry name" value="P-loop_NTPase"/>
</dbReference>
<dbReference type="GO" id="GO:0003677">
    <property type="term" value="F:DNA binding"/>
    <property type="evidence" value="ECO:0007669"/>
    <property type="project" value="InterPro"/>
</dbReference>
<dbReference type="Gene3D" id="1.10.8.60">
    <property type="match status" value="1"/>
</dbReference>
<dbReference type="CDD" id="cd18137">
    <property type="entry name" value="HLD_clamp_pol_III_gamma_tau"/>
    <property type="match status" value="1"/>
</dbReference>
<feature type="domain" description="AAA+ ATPase" evidence="13">
    <location>
        <begin position="38"/>
        <end position="181"/>
    </location>
</feature>
<feature type="region of interest" description="Disordered" evidence="12">
    <location>
        <begin position="383"/>
        <end position="456"/>
    </location>
</feature>
<dbReference type="GO" id="GO:0005524">
    <property type="term" value="F:ATP binding"/>
    <property type="evidence" value="ECO:0007669"/>
    <property type="project" value="UniProtKB-KW"/>
</dbReference>
<comment type="function">
    <text evidence="11">DNA polymerase III is a complex, multichain enzyme responsible for most of the replicative synthesis in bacteria. This DNA polymerase also exhibits 3' to 5' exonuclease activity.</text>
</comment>
<dbReference type="NCBIfam" id="NF011531">
    <property type="entry name" value="PRK14971.1"/>
    <property type="match status" value="1"/>
</dbReference>
<evidence type="ECO:0000256" key="3">
    <source>
        <dbReference type="ARBA" id="ARBA00022695"/>
    </source>
</evidence>
<dbReference type="GO" id="GO:0046872">
    <property type="term" value="F:metal ion binding"/>
    <property type="evidence" value="ECO:0007669"/>
    <property type="project" value="UniProtKB-KW"/>
</dbReference>
<protein>
    <recommendedName>
        <fullName evidence="11">DNA polymerase III subunit gamma/tau</fullName>
        <ecNumber evidence="11">2.7.7.7</ecNumber>
    </recommendedName>
</protein>
<sequence>MDNFIVSARKYRPITFDSVVGQQHITGTLKNAIHNNQLAQAFLFCGPRGVGKTTCARILAKTINCEQILPGTEPCGECDSCKSFQNGNSFSIHELDAASNNSVDDIRNLIDQVRIPPQAGKYKIYIIDEVHMLSQAAFNAFLKTLEEPPSYAIFILATTEKHKILPTILSRCQIFDFNRIKVEDMAGHLARIADRETIAYDQDGLHIIAQKADGGLRDALSMFDQIVSFSNKNVTYQAVIDNLNILDYDYYFKLTDSILAEDAAQTLLTFNEILNHGFDGSHFIAGLSAHFRNLLVAREPATLKLLEVSDSIRQKYLQQAQKASSGLLLSALNISNQCEINYKTSKNQRLQVELALLKMCHIASAIKLSQLGSVQIPSAAEGVKKKLPEPVVSQAKESPSAAASSGNTGQNGTSAPAVSTQAPVPNPPTTVSNPQTSTVKPEVKNEAVSNVPPKVKKGGWGSSASAIIPSLPDLNTIYDNNAVAKEGDEPELIRGTEQREVSFNQFIAIWNAYAEQLKTENKINLYTMMTATQPRLKGTLIEIDVENGVQMDVLQSAKVDVLNYLRVKLQNFALDLQGVMMEFTVSRKPYTSQEKYQAMVTKNPLLDTLRKEFNLGLS</sequence>
<comment type="caution">
    <text evidence="14">The sequence shown here is derived from an EMBL/GenBank/DDBJ whole genome shotgun (WGS) entry which is preliminary data.</text>
</comment>
<evidence type="ECO:0000256" key="11">
    <source>
        <dbReference type="RuleBase" id="RU364063"/>
    </source>
</evidence>
<dbReference type="EC" id="2.7.7.7" evidence="11"/>
<dbReference type="GO" id="GO:0006261">
    <property type="term" value="P:DNA-templated DNA replication"/>
    <property type="evidence" value="ECO:0007669"/>
    <property type="project" value="TreeGrafter"/>
</dbReference>
<evidence type="ECO:0000256" key="2">
    <source>
        <dbReference type="ARBA" id="ARBA00022679"/>
    </source>
</evidence>
<keyword evidence="9 11" id="KW-0239">DNA-directed DNA polymerase</keyword>
<dbReference type="RefSeq" id="WP_108635747.1">
    <property type="nucleotide sequence ID" value="NZ_QCXX01000006.1"/>
</dbReference>
<dbReference type="PANTHER" id="PTHR11669:SF0">
    <property type="entry name" value="PROTEIN STICHEL-LIKE 2"/>
    <property type="match status" value="1"/>
</dbReference>
<evidence type="ECO:0000256" key="10">
    <source>
        <dbReference type="ARBA" id="ARBA00049244"/>
    </source>
</evidence>
<dbReference type="InterPro" id="IPR003593">
    <property type="entry name" value="AAA+_ATPase"/>
</dbReference>
<dbReference type="OrthoDB" id="9810148at2"/>
<evidence type="ECO:0000256" key="4">
    <source>
        <dbReference type="ARBA" id="ARBA00022705"/>
    </source>
</evidence>
<dbReference type="InterPro" id="IPR022754">
    <property type="entry name" value="DNA_pol_III_gamma-3"/>
</dbReference>
<evidence type="ECO:0000313" key="15">
    <source>
        <dbReference type="Proteomes" id="UP000250831"/>
    </source>
</evidence>
<accession>A0A363NPK9</accession>
<evidence type="ECO:0000259" key="13">
    <source>
        <dbReference type="SMART" id="SM00382"/>
    </source>
</evidence>
<reference evidence="14 15" key="1">
    <citation type="submission" date="2018-04" db="EMBL/GenBank/DDBJ databases">
        <title>Sphingobacterium sp. M46 Genome.</title>
        <authorList>
            <person name="Cheng J."/>
            <person name="Li Y."/>
        </authorList>
    </citation>
    <scope>NUCLEOTIDE SEQUENCE [LARGE SCALE GENOMIC DNA]</scope>
    <source>
        <strain evidence="14 15">M46</strain>
    </source>
</reference>
<keyword evidence="8 11" id="KW-0067">ATP-binding</keyword>
<dbReference type="FunFam" id="3.40.50.300:FF:000014">
    <property type="entry name" value="DNA polymerase III subunit gamma/tau"/>
    <property type="match status" value="1"/>
</dbReference>
<evidence type="ECO:0000256" key="5">
    <source>
        <dbReference type="ARBA" id="ARBA00022723"/>
    </source>
</evidence>
<keyword evidence="6 11" id="KW-0547">Nucleotide-binding</keyword>
<feature type="compositionally biased region" description="Low complexity" evidence="12">
    <location>
        <begin position="429"/>
        <end position="439"/>
    </location>
</feature>
<keyword evidence="5" id="KW-0479">Metal-binding</keyword>
<dbReference type="InterPro" id="IPR001270">
    <property type="entry name" value="ClpA/B"/>
</dbReference>
<comment type="catalytic activity">
    <reaction evidence="10 11">
        <text>DNA(n) + a 2'-deoxyribonucleoside 5'-triphosphate = DNA(n+1) + diphosphate</text>
        <dbReference type="Rhea" id="RHEA:22508"/>
        <dbReference type="Rhea" id="RHEA-COMP:17339"/>
        <dbReference type="Rhea" id="RHEA-COMP:17340"/>
        <dbReference type="ChEBI" id="CHEBI:33019"/>
        <dbReference type="ChEBI" id="CHEBI:61560"/>
        <dbReference type="ChEBI" id="CHEBI:173112"/>
        <dbReference type="EC" id="2.7.7.7"/>
    </reaction>
</comment>
<dbReference type="Pfam" id="PF12169">
    <property type="entry name" value="DNA_pol3_gamma3"/>
    <property type="match status" value="1"/>
</dbReference>
<dbReference type="EMBL" id="QCXX01000006">
    <property type="protein sequence ID" value="PUV22719.1"/>
    <property type="molecule type" value="Genomic_DNA"/>
</dbReference>
<dbReference type="PRINTS" id="PR00300">
    <property type="entry name" value="CLPPROTEASEA"/>
</dbReference>
<dbReference type="InterPro" id="IPR008921">
    <property type="entry name" value="DNA_pol3_clamp-load_cplx_C"/>
</dbReference>
<evidence type="ECO:0000256" key="1">
    <source>
        <dbReference type="ARBA" id="ARBA00006360"/>
    </source>
</evidence>
<organism evidence="14 15">
    <name type="scientific">Sphingobacterium athyrii</name>
    <dbReference type="NCBI Taxonomy" id="2152717"/>
    <lineage>
        <taxon>Bacteria</taxon>
        <taxon>Pseudomonadati</taxon>
        <taxon>Bacteroidota</taxon>
        <taxon>Sphingobacteriia</taxon>
        <taxon>Sphingobacteriales</taxon>
        <taxon>Sphingobacteriaceae</taxon>
        <taxon>Sphingobacterium</taxon>
    </lineage>
</organism>
<dbReference type="GO" id="GO:0003887">
    <property type="term" value="F:DNA-directed DNA polymerase activity"/>
    <property type="evidence" value="ECO:0007669"/>
    <property type="project" value="UniProtKB-KW"/>
</dbReference>
<evidence type="ECO:0000256" key="7">
    <source>
        <dbReference type="ARBA" id="ARBA00022833"/>
    </source>
</evidence>
<evidence type="ECO:0000256" key="8">
    <source>
        <dbReference type="ARBA" id="ARBA00022840"/>
    </source>
</evidence>
<dbReference type="InterPro" id="IPR012763">
    <property type="entry name" value="DNA_pol_III_sug/sutau_N"/>
</dbReference>
<keyword evidence="2 11" id="KW-0808">Transferase</keyword>
<dbReference type="InterPro" id="IPR045085">
    <property type="entry name" value="HLD_clamp_pol_III_gamma_tau"/>
</dbReference>
<dbReference type="GO" id="GO:0009360">
    <property type="term" value="C:DNA polymerase III complex"/>
    <property type="evidence" value="ECO:0007669"/>
    <property type="project" value="InterPro"/>
</dbReference>
<dbReference type="NCBIfam" id="TIGR01128">
    <property type="entry name" value="holA"/>
    <property type="match status" value="1"/>
</dbReference>
<keyword evidence="15" id="KW-1185">Reference proteome</keyword>
<dbReference type="SUPFAM" id="SSF52540">
    <property type="entry name" value="P-loop containing nucleoside triphosphate hydrolases"/>
    <property type="match status" value="1"/>
</dbReference>
<feature type="compositionally biased region" description="Polar residues" evidence="12">
    <location>
        <begin position="395"/>
        <end position="422"/>
    </location>
</feature>
<evidence type="ECO:0000313" key="14">
    <source>
        <dbReference type="EMBL" id="PUV22719.1"/>
    </source>
</evidence>
<keyword evidence="4 11" id="KW-0235">DNA replication</keyword>
<dbReference type="PANTHER" id="PTHR11669">
    <property type="entry name" value="REPLICATION FACTOR C / DNA POLYMERASE III GAMMA-TAU SUBUNIT"/>
    <property type="match status" value="1"/>
</dbReference>
<dbReference type="Pfam" id="PF13177">
    <property type="entry name" value="DNA_pol3_delta2"/>
    <property type="match status" value="1"/>
</dbReference>
<dbReference type="Pfam" id="PF22608">
    <property type="entry name" value="DNAX_ATPase_lid"/>
    <property type="match status" value="1"/>
</dbReference>
<keyword evidence="7" id="KW-0862">Zinc</keyword>
<dbReference type="SMART" id="SM00382">
    <property type="entry name" value="AAA"/>
    <property type="match status" value="1"/>
</dbReference>